<keyword evidence="12 14" id="KW-0472">Membrane</keyword>
<dbReference type="AlphaFoldDB" id="A0AAD7J4B9"/>
<dbReference type="GO" id="GO:0016020">
    <property type="term" value="C:membrane"/>
    <property type="evidence" value="ECO:0007669"/>
    <property type="project" value="UniProtKB-SubCell"/>
</dbReference>
<dbReference type="InterPro" id="IPR050121">
    <property type="entry name" value="Cytochrome_P450_monoxygenase"/>
</dbReference>
<dbReference type="InterPro" id="IPR002403">
    <property type="entry name" value="Cyt_P450_E_grp-IV"/>
</dbReference>
<keyword evidence="9" id="KW-0560">Oxidoreductase</keyword>
<keyword evidence="11" id="KW-0503">Monooxygenase</keyword>
<evidence type="ECO:0000313" key="16">
    <source>
        <dbReference type="Proteomes" id="UP001215280"/>
    </source>
</evidence>
<comment type="cofactor">
    <cofactor evidence="1 13">
        <name>heme</name>
        <dbReference type="ChEBI" id="CHEBI:30413"/>
    </cofactor>
</comment>
<dbReference type="InterPro" id="IPR001128">
    <property type="entry name" value="Cyt_P450"/>
</dbReference>
<evidence type="ECO:0000256" key="13">
    <source>
        <dbReference type="PIRSR" id="PIRSR602403-1"/>
    </source>
</evidence>
<dbReference type="PRINTS" id="PR00385">
    <property type="entry name" value="P450"/>
</dbReference>
<keyword evidence="6 14" id="KW-0812">Transmembrane</keyword>
<dbReference type="SUPFAM" id="SSF48264">
    <property type="entry name" value="Cytochrome P450"/>
    <property type="match status" value="1"/>
</dbReference>
<evidence type="ECO:0000256" key="8">
    <source>
        <dbReference type="ARBA" id="ARBA00022989"/>
    </source>
</evidence>
<comment type="similarity">
    <text evidence="4">Belongs to the cytochrome P450 family.</text>
</comment>
<keyword evidence="8 14" id="KW-1133">Transmembrane helix</keyword>
<keyword evidence="7 13" id="KW-0479">Metal-binding</keyword>
<dbReference type="Pfam" id="PF00067">
    <property type="entry name" value="p450"/>
    <property type="match status" value="1"/>
</dbReference>
<dbReference type="GO" id="GO:0016705">
    <property type="term" value="F:oxidoreductase activity, acting on paired donors, with incorporation or reduction of molecular oxygen"/>
    <property type="evidence" value="ECO:0007669"/>
    <property type="project" value="InterPro"/>
</dbReference>
<evidence type="ECO:0000256" key="4">
    <source>
        <dbReference type="ARBA" id="ARBA00010617"/>
    </source>
</evidence>
<keyword evidence="10 13" id="KW-0408">Iron</keyword>
<evidence type="ECO:0000256" key="5">
    <source>
        <dbReference type="ARBA" id="ARBA00022617"/>
    </source>
</evidence>
<evidence type="ECO:0000256" key="9">
    <source>
        <dbReference type="ARBA" id="ARBA00023002"/>
    </source>
</evidence>
<feature type="transmembrane region" description="Helical" evidence="14">
    <location>
        <begin position="6"/>
        <end position="24"/>
    </location>
</feature>
<evidence type="ECO:0000256" key="1">
    <source>
        <dbReference type="ARBA" id="ARBA00001971"/>
    </source>
</evidence>
<evidence type="ECO:0000256" key="7">
    <source>
        <dbReference type="ARBA" id="ARBA00022723"/>
    </source>
</evidence>
<comment type="subcellular location">
    <subcellularLocation>
        <location evidence="2">Membrane</location>
    </subcellularLocation>
</comment>
<evidence type="ECO:0000256" key="2">
    <source>
        <dbReference type="ARBA" id="ARBA00004370"/>
    </source>
</evidence>
<evidence type="ECO:0000256" key="10">
    <source>
        <dbReference type="ARBA" id="ARBA00023004"/>
    </source>
</evidence>
<protein>
    <submittedName>
        <fullName evidence="15">Cytochrome P450</fullName>
    </submittedName>
</protein>
<evidence type="ECO:0000256" key="3">
    <source>
        <dbReference type="ARBA" id="ARBA00004721"/>
    </source>
</evidence>
<keyword evidence="16" id="KW-1185">Reference proteome</keyword>
<comment type="caution">
    <text evidence="15">The sequence shown here is derived from an EMBL/GenBank/DDBJ whole genome shotgun (WGS) entry which is preliminary data.</text>
</comment>
<dbReference type="PANTHER" id="PTHR24305:SF166">
    <property type="entry name" value="CYTOCHROME P450 12A4, MITOCHONDRIAL-RELATED"/>
    <property type="match status" value="1"/>
</dbReference>
<evidence type="ECO:0000256" key="11">
    <source>
        <dbReference type="ARBA" id="ARBA00023033"/>
    </source>
</evidence>
<dbReference type="GO" id="GO:0004497">
    <property type="term" value="F:monooxygenase activity"/>
    <property type="evidence" value="ECO:0007669"/>
    <property type="project" value="UniProtKB-KW"/>
</dbReference>
<reference evidence="15" key="1">
    <citation type="submission" date="2023-03" db="EMBL/GenBank/DDBJ databases">
        <title>Massive genome expansion in bonnet fungi (Mycena s.s.) driven by repeated elements and novel gene families across ecological guilds.</title>
        <authorList>
            <consortium name="Lawrence Berkeley National Laboratory"/>
            <person name="Harder C.B."/>
            <person name="Miyauchi S."/>
            <person name="Viragh M."/>
            <person name="Kuo A."/>
            <person name="Thoen E."/>
            <person name="Andreopoulos B."/>
            <person name="Lu D."/>
            <person name="Skrede I."/>
            <person name="Drula E."/>
            <person name="Henrissat B."/>
            <person name="Morin E."/>
            <person name="Kohler A."/>
            <person name="Barry K."/>
            <person name="LaButti K."/>
            <person name="Morin E."/>
            <person name="Salamov A."/>
            <person name="Lipzen A."/>
            <person name="Mereny Z."/>
            <person name="Hegedus B."/>
            <person name="Baldrian P."/>
            <person name="Stursova M."/>
            <person name="Weitz H."/>
            <person name="Taylor A."/>
            <person name="Grigoriev I.V."/>
            <person name="Nagy L.G."/>
            <person name="Martin F."/>
            <person name="Kauserud H."/>
        </authorList>
    </citation>
    <scope>NUCLEOTIDE SEQUENCE</scope>
    <source>
        <strain evidence="15">CBHHK188m</strain>
    </source>
</reference>
<dbReference type="PRINTS" id="PR00465">
    <property type="entry name" value="EP450IV"/>
</dbReference>
<comment type="pathway">
    <text evidence="3">Secondary metabolite biosynthesis; terpenoid biosynthesis.</text>
</comment>
<sequence length="524" mass="58073">MQASMPLNAYYAIFAACVAVILIYRRRQRSLNLILNMRGPSNPSWLFGNMRQLMLSDNYGDWEFEWQKEYGPVYRIKGCFGQNRLVISDPLAVKHIINTPTFTHPAGFLRNAAMAFGKSVASVQGEDHRRIRGAMSIGFSAKVVRSFVPIFIDAARKTVREWELLCTPGTPSTLNVCQLLDRATLDIISEAALGIHVNTVQDPDHPLARSHTNILAAAFKRSSLTILSDYLFGFIPGFIFNQTIHLPIAAMRAVSTFRRVTEQYIKQKTEEFQSKGGDGDNDLLNVIRNGRSGTSKMTIAELTDQIRILLVAGQDPTSVVLAWSLYWLAANPEFQTKLRQEIKTTTENAGGDDLDYDGMPLLNALIKETLRFHPPVPITERIANEDSVLPLADEMVTSDGRHVSQLPVKKGQSIMVAIASYHRLEALWGTDAHHFDPSRWLEGNPCKGNALGPYGHLLSFLGGPRVCLGWRFGILEAQAILSELVGSFAFTLPENSCVRSRLSGTEGVPFDAGVKGLSLCLARI</sequence>
<dbReference type="Gene3D" id="1.10.630.10">
    <property type="entry name" value="Cytochrome P450"/>
    <property type="match status" value="1"/>
</dbReference>
<dbReference type="GO" id="GO:0020037">
    <property type="term" value="F:heme binding"/>
    <property type="evidence" value="ECO:0007669"/>
    <property type="project" value="InterPro"/>
</dbReference>
<dbReference type="GO" id="GO:0005506">
    <property type="term" value="F:iron ion binding"/>
    <property type="evidence" value="ECO:0007669"/>
    <property type="project" value="InterPro"/>
</dbReference>
<evidence type="ECO:0000256" key="14">
    <source>
        <dbReference type="SAM" id="Phobius"/>
    </source>
</evidence>
<dbReference type="PANTHER" id="PTHR24305">
    <property type="entry name" value="CYTOCHROME P450"/>
    <property type="match status" value="1"/>
</dbReference>
<evidence type="ECO:0000313" key="15">
    <source>
        <dbReference type="EMBL" id="KAJ7756852.1"/>
    </source>
</evidence>
<dbReference type="InterPro" id="IPR036396">
    <property type="entry name" value="Cyt_P450_sf"/>
</dbReference>
<proteinExistence type="inferred from homology"/>
<feature type="binding site" description="axial binding residue" evidence="13">
    <location>
        <position position="467"/>
    </location>
    <ligand>
        <name>heme</name>
        <dbReference type="ChEBI" id="CHEBI:30413"/>
    </ligand>
    <ligandPart>
        <name>Fe</name>
        <dbReference type="ChEBI" id="CHEBI:18248"/>
    </ligandPart>
</feature>
<gene>
    <name evidence="15" type="ORF">DFH07DRAFT_820184</name>
</gene>
<accession>A0AAD7J4B9</accession>
<keyword evidence="5 13" id="KW-0349">Heme</keyword>
<evidence type="ECO:0000256" key="12">
    <source>
        <dbReference type="ARBA" id="ARBA00023136"/>
    </source>
</evidence>
<dbReference type="Proteomes" id="UP001215280">
    <property type="component" value="Unassembled WGS sequence"/>
</dbReference>
<name>A0AAD7J4B9_9AGAR</name>
<dbReference type="EMBL" id="JARJLG010000060">
    <property type="protein sequence ID" value="KAJ7756852.1"/>
    <property type="molecule type" value="Genomic_DNA"/>
</dbReference>
<organism evidence="15 16">
    <name type="scientific">Mycena maculata</name>
    <dbReference type="NCBI Taxonomy" id="230809"/>
    <lineage>
        <taxon>Eukaryota</taxon>
        <taxon>Fungi</taxon>
        <taxon>Dikarya</taxon>
        <taxon>Basidiomycota</taxon>
        <taxon>Agaricomycotina</taxon>
        <taxon>Agaricomycetes</taxon>
        <taxon>Agaricomycetidae</taxon>
        <taxon>Agaricales</taxon>
        <taxon>Marasmiineae</taxon>
        <taxon>Mycenaceae</taxon>
        <taxon>Mycena</taxon>
    </lineage>
</organism>
<evidence type="ECO:0000256" key="6">
    <source>
        <dbReference type="ARBA" id="ARBA00022692"/>
    </source>
</evidence>